<evidence type="ECO:0000256" key="8">
    <source>
        <dbReference type="SAM" id="Phobius"/>
    </source>
</evidence>
<keyword evidence="4 11" id="KW-0067">ATP-binding</keyword>
<proteinExistence type="predicted"/>
<evidence type="ECO:0000256" key="2">
    <source>
        <dbReference type="ARBA" id="ARBA00022692"/>
    </source>
</evidence>
<dbReference type="InterPro" id="IPR003439">
    <property type="entry name" value="ABC_transporter-like_ATP-bd"/>
</dbReference>
<dbReference type="EMBL" id="RHGB01000011">
    <property type="protein sequence ID" value="RNL61864.1"/>
    <property type="molecule type" value="Genomic_DNA"/>
</dbReference>
<feature type="domain" description="ABC transmembrane type-1" evidence="10">
    <location>
        <begin position="185"/>
        <end position="463"/>
    </location>
</feature>
<feature type="transmembrane region" description="Helical" evidence="8">
    <location>
        <begin position="214"/>
        <end position="236"/>
    </location>
</feature>
<feature type="domain" description="ABC transporter" evidence="9">
    <location>
        <begin position="496"/>
        <end position="731"/>
    </location>
</feature>
<comment type="caution">
    <text evidence="11">The sequence shown here is derived from an EMBL/GenBank/DDBJ whole genome shotgun (WGS) entry which is preliminary data.</text>
</comment>
<evidence type="ECO:0000256" key="1">
    <source>
        <dbReference type="ARBA" id="ARBA00004651"/>
    </source>
</evidence>
<dbReference type="InterPro" id="IPR027417">
    <property type="entry name" value="P-loop_NTPase"/>
</dbReference>
<keyword evidence="12" id="KW-1185">Reference proteome</keyword>
<dbReference type="InterPro" id="IPR003593">
    <property type="entry name" value="AAA+_ATPase"/>
</dbReference>
<dbReference type="Gene3D" id="1.20.1560.10">
    <property type="entry name" value="ABC transporter type 1, transmembrane domain"/>
    <property type="match status" value="1"/>
</dbReference>
<dbReference type="CDD" id="cd18587">
    <property type="entry name" value="ABC_6TM_LapB_like"/>
    <property type="match status" value="1"/>
</dbReference>
<feature type="transmembrane region" description="Helical" evidence="8">
    <location>
        <begin position="322"/>
        <end position="339"/>
    </location>
</feature>
<evidence type="ECO:0000313" key="11">
    <source>
        <dbReference type="EMBL" id="RNL61864.1"/>
    </source>
</evidence>
<feature type="transmembrane region" description="Helical" evidence="8">
    <location>
        <begin position="403"/>
        <end position="427"/>
    </location>
</feature>
<dbReference type="GO" id="GO:0005524">
    <property type="term" value="F:ATP binding"/>
    <property type="evidence" value="ECO:0007669"/>
    <property type="project" value="UniProtKB-KW"/>
</dbReference>
<evidence type="ECO:0000256" key="4">
    <source>
        <dbReference type="ARBA" id="ARBA00022840"/>
    </source>
</evidence>
<dbReference type="SUPFAM" id="SSF52540">
    <property type="entry name" value="P-loop containing nucleoside triphosphate hydrolases"/>
    <property type="match status" value="1"/>
</dbReference>
<protein>
    <submittedName>
        <fullName evidence="11">ATP-binding cassette domain-containing protein</fullName>
    </submittedName>
</protein>
<evidence type="ECO:0000256" key="6">
    <source>
        <dbReference type="ARBA" id="ARBA00023136"/>
    </source>
</evidence>
<dbReference type="InterPro" id="IPR036640">
    <property type="entry name" value="ABC1_TM_sf"/>
</dbReference>
<gene>
    <name evidence="11" type="ORF">D0911_11335</name>
</gene>
<dbReference type="RefSeq" id="WP_123182701.1">
    <property type="nucleotide sequence ID" value="NZ_RHGB01000011.1"/>
</dbReference>
<keyword evidence="6 8" id="KW-0472">Membrane</keyword>
<dbReference type="SMART" id="SM00382">
    <property type="entry name" value="AAA"/>
    <property type="match status" value="1"/>
</dbReference>
<dbReference type="Gene3D" id="3.40.50.300">
    <property type="entry name" value="P-loop containing nucleotide triphosphate hydrolases"/>
    <property type="match status" value="1"/>
</dbReference>
<dbReference type="PANTHER" id="PTHR43394:SF1">
    <property type="entry name" value="ATP-BINDING CASSETTE SUB-FAMILY B MEMBER 10, MITOCHONDRIAL"/>
    <property type="match status" value="1"/>
</dbReference>
<feature type="compositionally biased region" description="Basic and acidic residues" evidence="7">
    <location>
        <begin position="1"/>
        <end position="18"/>
    </location>
</feature>
<dbReference type="SUPFAM" id="SSF90123">
    <property type="entry name" value="ABC transporter transmembrane region"/>
    <property type="match status" value="1"/>
</dbReference>
<feature type="region of interest" description="Disordered" evidence="7">
    <location>
        <begin position="1"/>
        <end position="32"/>
    </location>
</feature>
<evidence type="ECO:0000256" key="7">
    <source>
        <dbReference type="SAM" id="MobiDB-lite"/>
    </source>
</evidence>
<sequence>MKGEVSDSANTKEPKKQLGESGRPGIKTVDDDKSISLHVASKTLMDMARRRGLHASQFEAEQAWQQVTATNSRDRLVAAWKSLYKGHAVATSTVGLLSPSQLPAWIIVENSMGVVLKLAEGDKPIQIQWFGAEPSKLPVNPEVMIPVAPMADSSAESFLKEEPVGQASEAIRVGLKAHAPLLMRVALVSIFINVIAVVSSLFVMQVYDRVVPNFAYATLWFLAVGMLVMYVFDVLFKLVRHKMMDAVSKRLDEALSLFIFERLLGLKLDRRSSRQGSLVAQVRDYESVKQFFTSSTLFALVDLPFVFMFIGVIYLIAGPVALVPLAFTVLSALIGFMAYKPLARIQQENNDAVVRRQGMLFEVVSSGEVVKSQGGEAKFGDAWLNATRETCDRGEELNYVSTLVQIITSFFQQASYVFLIIVGVYVIEAGGLTVGGLIACSILGGRTLASISGISGLLVRWHHANYSLKILNQLLSAPSDIHSNREANTYSMPLHLDLKEVKYAYTGSYLPQFSAESLHIAAGSKVAVLGRNGCGKSTLLKLLAGVATPNQGEVRIAGLNYENCRLSWLREVIGYLPQDPRLISGTLLDNLTLGISMPSEEEIVAALEKTGLIEAVQRHPMGLQLPIAEGGAGMSGGQRQAVGLTRLVLQKPKIWLLDEPAASLDSVLEQKVIDIINELPADTTVIFTTHKQSWVNLATRGFIIHNGEIVKELLPELAPQPKNVEKPAIAPSVVNVGNVQ</sequence>
<evidence type="ECO:0000259" key="9">
    <source>
        <dbReference type="PROSITE" id="PS50893"/>
    </source>
</evidence>
<dbReference type="Pfam" id="PF00664">
    <property type="entry name" value="ABC_membrane"/>
    <property type="match status" value="1"/>
</dbReference>
<evidence type="ECO:0000259" key="10">
    <source>
        <dbReference type="PROSITE" id="PS50929"/>
    </source>
</evidence>
<evidence type="ECO:0000256" key="5">
    <source>
        <dbReference type="ARBA" id="ARBA00022989"/>
    </source>
</evidence>
<name>A0ABX9W1S9_9GAMM</name>
<feature type="transmembrane region" description="Helical" evidence="8">
    <location>
        <begin position="297"/>
        <end position="316"/>
    </location>
</feature>
<dbReference type="PANTHER" id="PTHR43394">
    <property type="entry name" value="ATP-DEPENDENT PERMEASE MDL1, MITOCHONDRIAL"/>
    <property type="match status" value="1"/>
</dbReference>
<evidence type="ECO:0000256" key="3">
    <source>
        <dbReference type="ARBA" id="ARBA00022741"/>
    </source>
</evidence>
<dbReference type="Pfam" id="PF00005">
    <property type="entry name" value="ABC_tran"/>
    <property type="match status" value="1"/>
</dbReference>
<dbReference type="PROSITE" id="PS50893">
    <property type="entry name" value="ABC_TRANSPORTER_2"/>
    <property type="match status" value="1"/>
</dbReference>
<dbReference type="InterPro" id="IPR011527">
    <property type="entry name" value="ABC1_TM_dom"/>
</dbReference>
<evidence type="ECO:0000313" key="12">
    <source>
        <dbReference type="Proteomes" id="UP000274695"/>
    </source>
</evidence>
<dbReference type="PROSITE" id="PS50929">
    <property type="entry name" value="ABC_TM1F"/>
    <property type="match status" value="1"/>
</dbReference>
<dbReference type="Proteomes" id="UP000274695">
    <property type="component" value="Unassembled WGS sequence"/>
</dbReference>
<keyword evidence="3" id="KW-0547">Nucleotide-binding</keyword>
<dbReference type="InterPro" id="IPR039421">
    <property type="entry name" value="Type_1_exporter"/>
</dbReference>
<organism evidence="11 12">
    <name type="scientific">Zhongshania marina</name>
    <dbReference type="NCBI Taxonomy" id="2304603"/>
    <lineage>
        <taxon>Bacteria</taxon>
        <taxon>Pseudomonadati</taxon>
        <taxon>Pseudomonadota</taxon>
        <taxon>Gammaproteobacteria</taxon>
        <taxon>Cellvibrionales</taxon>
        <taxon>Spongiibacteraceae</taxon>
        <taxon>Zhongshania</taxon>
    </lineage>
</organism>
<accession>A0ABX9W1S9</accession>
<feature type="transmembrane region" description="Helical" evidence="8">
    <location>
        <begin position="181"/>
        <end position="202"/>
    </location>
</feature>
<reference evidence="11 12" key="1">
    <citation type="submission" date="2018-10" db="EMBL/GenBank/DDBJ databases">
        <title>Draft genome sequence of Zhongshania sp. DSW25-10.</title>
        <authorList>
            <person name="Oh J."/>
        </authorList>
    </citation>
    <scope>NUCLEOTIDE SEQUENCE [LARGE SCALE GENOMIC DNA]</scope>
    <source>
        <strain evidence="11 12">DSW25-10</strain>
    </source>
</reference>
<comment type="subcellular location">
    <subcellularLocation>
        <location evidence="1">Cell membrane</location>
        <topology evidence="1">Multi-pass membrane protein</topology>
    </subcellularLocation>
</comment>
<keyword evidence="2 8" id="KW-0812">Transmembrane</keyword>
<keyword evidence="5 8" id="KW-1133">Transmembrane helix</keyword>